<dbReference type="EMBL" id="JAAAIP010000224">
    <property type="protein sequence ID" value="KAG0321990.1"/>
    <property type="molecule type" value="Genomic_DNA"/>
</dbReference>
<evidence type="ECO:0000259" key="11">
    <source>
        <dbReference type="Pfam" id="PF01545"/>
    </source>
</evidence>
<dbReference type="GO" id="GO:0008324">
    <property type="term" value="F:monoatomic cation transmembrane transporter activity"/>
    <property type="evidence" value="ECO:0007669"/>
    <property type="project" value="InterPro"/>
</dbReference>
<evidence type="ECO:0000256" key="7">
    <source>
        <dbReference type="ARBA" id="ARBA00023136"/>
    </source>
</evidence>
<dbReference type="GO" id="GO:0016020">
    <property type="term" value="C:membrane"/>
    <property type="evidence" value="ECO:0007669"/>
    <property type="project" value="InterPro"/>
</dbReference>
<dbReference type="Gene3D" id="3.30.70.1350">
    <property type="entry name" value="Cation efflux protein, cytoplasmic domain"/>
    <property type="match status" value="1"/>
</dbReference>
<dbReference type="InterPro" id="IPR037104">
    <property type="entry name" value="Annexin_sf"/>
</dbReference>
<dbReference type="Proteomes" id="UP000738325">
    <property type="component" value="Unassembled WGS sequence"/>
</dbReference>
<keyword evidence="6" id="KW-0406">Ion transport</keyword>
<feature type="transmembrane region" description="Helical" evidence="10">
    <location>
        <begin position="502"/>
        <end position="520"/>
    </location>
</feature>
<dbReference type="GO" id="GO:0005544">
    <property type="term" value="F:calcium-dependent phospholipid binding"/>
    <property type="evidence" value="ECO:0007669"/>
    <property type="project" value="InterPro"/>
</dbReference>
<dbReference type="Gene3D" id="1.10.220.10">
    <property type="entry name" value="Annexin"/>
    <property type="match status" value="3"/>
</dbReference>
<dbReference type="GO" id="GO:0005509">
    <property type="term" value="F:calcium ion binding"/>
    <property type="evidence" value="ECO:0007669"/>
    <property type="project" value="InterPro"/>
</dbReference>
<dbReference type="PROSITE" id="PS51897">
    <property type="entry name" value="ANNEXIN_2"/>
    <property type="match status" value="1"/>
</dbReference>
<feature type="transmembrane region" description="Helical" evidence="10">
    <location>
        <begin position="563"/>
        <end position="580"/>
    </location>
</feature>
<dbReference type="InterPro" id="IPR050291">
    <property type="entry name" value="CDF_Transporter"/>
</dbReference>
<evidence type="ECO:0000256" key="10">
    <source>
        <dbReference type="SAM" id="Phobius"/>
    </source>
</evidence>
<keyword evidence="2" id="KW-0813">Transport</keyword>
<evidence type="ECO:0000256" key="6">
    <source>
        <dbReference type="ARBA" id="ARBA00023065"/>
    </source>
</evidence>
<reference evidence="13" key="1">
    <citation type="journal article" date="2020" name="Fungal Divers.">
        <title>Resolving the Mortierellaceae phylogeny through synthesis of multi-gene phylogenetics and phylogenomics.</title>
        <authorList>
            <person name="Vandepol N."/>
            <person name="Liber J."/>
            <person name="Desiro A."/>
            <person name="Na H."/>
            <person name="Kennedy M."/>
            <person name="Barry K."/>
            <person name="Grigoriev I.V."/>
            <person name="Miller A.N."/>
            <person name="O'Donnell K."/>
            <person name="Stajich J.E."/>
            <person name="Bonito G."/>
        </authorList>
    </citation>
    <scope>NUCLEOTIDE SEQUENCE</scope>
    <source>
        <strain evidence="13">REB-010B</strain>
    </source>
</reference>
<proteinExistence type="predicted"/>
<feature type="transmembrane region" description="Helical" evidence="10">
    <location>
        <begin position="464"/>
        <end position="482"/>
    </location>
</feature>
<dbReference type="Pfam" id="PF00191">
    <property type="entry name" value="Annexin"/>
    <property type="match status" value="1"/>
</dbReference>
<evidence type="ECO:0000256" key="8">
    <source>
        <dbReference type="ARBA" id="ARBA00023216"/>
    </source>
</evidence>
<organism evidence="13 14">
    <name type="scientific">Dissophora globulifera</name>
    <dbReference type="NCBI Taxonomy" id="979702"/>
    <lineage>
        <taxon>Eukaryota</taxon>
        <taxon>Fungi</taxon>
        <taxon>Fungi incertae sedis</taxon>
        <taxon>Mucoromycota</taxon>
        <taxon>Mortierellomycotina</taxon>
        <taxon>Mortierellomycetes</taxon>
        <taxon>Mortierellales</taxon>
        <taxon>Mortierellaceae</taxon>
        <taxon>Dissophora</taxon>
    </lineage>
</organism>
<dbReference type="NCBIfam" id="TIGR01297">
    <property type="entry name" value="CDF"/>
    <property type="match status" value="1"/>
</dbReference>
<accession>A0A9P6RMK4</accession>
<keyword evidence="4" id="KW-0677">Repeat</keyword>
<dbReference type="InterPro" id="IPR027469">
    <property type="entry name" value="Cation_efflux_TMD_sf"/>
</dbReference>
<dbReference type="InterPro" id="IPR027470">
    <property type="entry name" value="Cation_efflux_CTD"/>
</dbReference>
<dbReference type="InterPro" id="IPR058533">
    <property type="entry name" value="Cation_efflux_TM"/>
</dbReference>
<keyword evidence="14" id="KW-1185">Reference proteome</keyword>
<comment type="subcellular location">
    <subcellularLocation>
        <location evidence="1">Endomembrane system</location>
        <topology evidence="1">Multi-pass membrane protein</topology>
    </subcellularLocation>
</comment>
<evidence type="ECO:0000256" key="9">
    <source>
        <dbReference type="SAM" id="MobiDB-lite"/>
    </source>
</evidence>
<dbReference type="InterPro" id="IPR002524">
    <property type="entry name" value="Cation_efflux"/>
</dbReference>
<dbReference type="GO" id="GO:0012505">
    <property type="term" value="C:endomembrane system"/>
    <property type="evidence" value="ECO:0007669"/>
    <property type="project" value="UniProtKB-SubCell"/>
</dbReference>
<evidence type="ECO:0000256" key="5">
    <source>
        <dbReference type="ARBA" id="ARBA00022989"/>
    </source>
</evidence>
<dbReference type="InterPro" id="IPR018502">
    <property type="entry name" value="Annexin_repeat"/>
</dbReference>
<dbReference type="GO" id="GO:0098771">
    <property type="term" value="P:inorganic ion homeostasis"/>
    <property type="evidence" value="ECO:0007669"/>
    <property type="project" value="UniProtKB-ARBA"/>
</dbReference>
<dbReference type="Pfam" id="PF16916">
    <property type="entry name" value="ZT_dimer"/>
    <property type="match status" value="1"/>
</dbReference>
<dbReference type="Pfam" id="PF01545">
    <property type="entry name" value="Cation_efflux"/>
    <property type="match status" value="1"/>
</dbReference>
<evidence type="ECO:0000256" key="4">
    <source>
        <dbReference type="ARBA" id="ARBA00022737"/>
    </source>
</evidence>
<keyword evidence="7 10" id="KW-0472">Membrane</keyword>
<keyword evidence="3 10" id="KW-0812">Transmembrane</keyword>
<keyword evidence="5 10" id="KW-1133">Transmembrane helix</keyword>
<evidence type="ECO:0000256" key="1">
    <source>
        <dbReference type="ARBA" id="ARBA00004127"/>
    </source>
</evidence>
<dbReference type="InterPro" id="IPR036837">
    <property type="entry name" value="Cation_efflux_CTD_sf"/>
</dbReference>
<dbReference type="SUPFAM" id="SSF161111">
    <property type="entry name" value="Cation efflux protein transmembrane domain-like"/>
    <property type="match status" value="1"/>
</dbReference>
<feature type="region of interest" description="Disordered" evidence="9">
    <location>
        <begin position="307"/>
        <end position="345"/>
    </location>
</feature>
<dbReference type="PANTHER" id="PTHR43840:SF13">
    <property type="entry name" value="CATION EFFLUX PROTEIN CYTOPLASMIC DOMAIN-CONTAINING PROTEIN"/>
    <property type="match status" value="1"/>
</dbReference>
<sequence length="680" mass="75888">MTPVIPPDVIFDVQNIHAALEYAVPDENALVNIIGRREYAQLVAIARHYKATYAEDLPTKLDKRILGSLGSLLASACQHKVLAQSQYLHRAGKSSRKYEAMRKKDTALEVFCEVLIGKTTEELKELQEAFTAVYQANLIDHILSFCEDDITKVFFTNIFQEKVDTPLENVEALVEKLHQLLGAQDMASLLSYVSSLTTSQLGSVVRTYNSTYQDAHVVTTIEKTIAHKHKGDQLNLLLFAVMQAADPARHVAMLLEESMEGMGTNEDQLSRLVILNRGKFMDKVKEAYHLDYSRTLADRVRQSQHSLSIDTSAPYKAGALPSPEQSPDFYESSDPMSLGSKRMSEEQIEAIKSSKQVKEFYREQNELISDLLDPPEKRQGAAEREERNQVKLKIAIYGSVGVNIMLFVLQLYAAISSKSLSLFATMADSFMDLLSGVILMYAARASTKSNWFKYPSGKSRMETAGTIVFASLMATVSLQLIIESVRALVGGDDKPPMPSALAIAFVGIALASKLCLYIYCKALSQYNSADILAKDHRNDLFVNGFGLFASLLSRFCWWLDPVGAIVVALIILRSWVWTAYEQVQLIVGKTADPAFLKKLTYIALTHHRKILQVDTCMAYHAGNNLFVEVDVVMAPDTPLIESHDISEGLQMKLEALPNVERAFVHVDYETSHAPEHRKSK</sequence>
<dbReference type="GO" id="GO:0030003">
    <property type="term" value="P:intracellular monoatomic cation homeostasis"/>
    <property type="evidence" value="ECO:0007669"/>
    <property type="project" value="UniProtKB-ARBA"/>
</dbReference>
<feature type="transmembrane region" description="Helical" evidence="10">
    <location>
        <begin position="394"/>
        <end position="415"/>
    </location>
</feature>
<evidence type="ECO:0000259" key="12">
    <source>
        <dbReference type="Pfam" id="PF16916"/>
    </source>
</evidence>
<evidence type="ECO:0000256" key="3">
    <source>
        <dbReference type="ARBA" id="ARBA00022692"/>
    </source>
</evidence>
<dbReference type="SUPFAM" id="SSF47874">
    <property type="entry name" value="Annexin"/>
    <property type="match status" value="1"/>
</dbReference>
<feature type="transmembrane region" description="Helical" evidence="10">
    <location>
        <begin position="421"/>
        <end position="443"/>
    </location>
</feature>
<dbReference type="AlphaFoldDB" id="A0A9P6RMK4"/>
<keyword evidence="8" id="KW-0041">Annexin</keyword>
<dbReference type="FunFam" id="3.30.70.1350:FF:000001">
    <property type="entry name" value="Metal tolerance protein 11"/>
    <property type="match status" value="1"/>
</dbReference>
<evidence type="ECO:0000313" key="14">
    <source>
        <dbReference type="Proteomes" id="UP000738325"/>
    </source>
</evidence>
<feature type="domain" description="Cation efflux protein cytoplasmic" evidence="12">
    <location>
        <begin position="603"/>
        <end position="667"/>
    </location>
</feature>
<evidence type="ECO:0000256" key="2">
    <source>
        <dbReference type="ARBA" id="ARBA00022448"/>
    </source>
</evidence>
<protein>
    <recommendedName>
        <fullName evidence="15">Cation efflux protein cytoplasmic domain-containing protein</fullName>
    </recommendedName>
</protein>
<dbReference type="SUPFAM" id="SSF160240">
    <property type="entry name" value="Cation efflux protein cytoplasmic domain-like"/>
    <property type="match status" value="1"/>
</dbReference>
<dbReference type="OrthoDB" id="78296at2759"/>
<evidence type="ECO:0008006" key="15">
    <source>
        <dbReference type="Google" id="ProtNLM"/>
    </source>
</evidence>
<gene>
    <name evidence="13" type="ORF">BGZ99_003574</name>
</gene>
<evidence type="ECO:0000313" key="13">
    <source>
        <dbReference type="EMBL" id="KAG0321990.1"/>
    </source>
</evidence>
<name>A0A9P6RMK4_9FUNG</name>
<dbReference type="PANTHER" id="PTHR43840">
    <property type="entry name" value="MITOCHONDRIAL METAL TRANSPORTER 1-RELATED"/>
    <property type="match status" value="1"/>
</dbReference>
<dbReference type="FunFam" id="1.20.1510.10:FF:000005">
    <property type="entry name" value="Putative Cation diffusion facilitator 1"/>
    <property type="match status" value="1"/>
</dbReference>
<comment type="caution">
    <text evidence="13">The sequence shown here is derived from an EMBL/GenBank/DDBJ whole genome shotgun (WGS) entry which is preliminary data.</text>
</comment>
<feature type="domain" description="Cation efflux protein transmembrane" evidence="11">
    <location>
        <begin position="399"/>
        <end position="586"/>
    </location>
</feature>
<dbReference type="Gene3D" id="1.20.1510.10">
    <property type="entry name" value="Cation efflux protein transmembrane domain"/>
    <property type="match status" value="1"/>
</dbReference>